<dbReference type="GO" id="GO:0016627">
    <property type="term" value="F:oxidoreductase activity, acting on the CH-CH group of donors"/>
    <property type="evidence" value="ECO:0007669"/>
    <property type="project" value="InterPro"/>
</dbReference>
<evidence type="ECO:0000256" key="3">
    <source>
        <dbReference type="ARBA" id="ARBA00022630"/>
    </source>
</evidence>
<feature type="domain" description="Acyl-CoA oxidase/dehydrogenase middle" evidence="9">
    <location>
        <begin position="176"/>
        <end position="255"/>
    </location>
</feature>
<dbReference type="Pfam" id="PF02770">
    <property type="entry name" value="Acyl-CoA_dh_M"/>
    <property type="match status" value="1"/>
</dbReference>
<organism evidence="11 12">
    <name type="scientific">Streptomyces typhae</name>
    <dbReference type="NCBI Taxonomy" id="2681492"/>
    <lineage>
        <taxon>Bacteria</taxon>
        <taxon>Bacillati</taxon>
        <taxon>Actinomycetota</taxon>
        <taxon>Actinomycetes</taxon>
        <taxon>Kitasatosporales</taxon>
        <taxon>Streptomycetaceae</taxon>
        <taxon>Streptomyces</taxon>
    </lineage>
</organism>
<reference evidence="11 12" key="1">
    <citation type="submission" date="2019-11" db="EMBL/GenBank/DDBJ databases">
        <title>Streptomyces typhae sp. nov., a novel endophytic actinomycete isolated from the root of cattail pollen (Typha angustifolia L.).</title>
        <authorList>
            <person name="Peng C."/>
        </authorList>
    </citation>
    <scope>NUCLEOTIDE SEQUENCE [LARGE SCALE GENOMIC DNA]</scope>
    <source>
        <strain evidence="12">p1417</strain>
    </source>
</reference>
<dbReference type="InterPro" id="IPR013786">
    <property type="entry name" value="AcylCoA_DH/ox_N"/>
</dbReference>
<keyword evidence="12" id="KW-1185">Reference proteome</keyword>
<keyword evidence="3 6" id="KW-0285">Flavoprotein</keyword>
<dbReference type="PANTHER" id="PTHR43292">
    <property type="entry name" value="ACYL-COA DEHYDROGENASE"/>
    <property type="match status" value="1"/>
</dbReference>
<evidence type="ECO:0000313" key="11">
    <source>
        <dbReference type="EMBL" id="MVO88505.1"/>
    </source>
</evidence>
<feature type="domain" description="Acyl-CoA dehydrogenase/oxidase N-terminal" evidence="10">
    <location>
        <begin position="87"/>
        <end position="170"/>
    </location>
</feature>
<evidence type="ECO:0000259" key="9">
    <source>
        <dbReference type="Pfam" id="PF02770"/>
    </source>
</evidence>
<dbReference type="InterPro" id="IPR046373">
    <property type="entry name" value="Acyl-CoA_Oxase/DH_mid-dom_sf"/>
</dbReference>
<accession>A0A6L6X3V3</accession>
<dbReference type="GO" id="GO:0050660">
    <property type="term" value="F:flavin adenine dinucleotide binding"/>
    <property type="evidence" value="ECO:0007669"/>
    <property type="project" value="InterPro"/>
</dbReference>
<dbReference type="Pfam" id="PF00441">
    <property type="entry name" value="Acyl-CoA_dh_1"/>
    <property type="match status" value="1"/>
</dbReference>
<dbReference type="SUPFAM" id="SSF47203">
    <property type="entry name" value="Acyl-CoA dehydrogenase C-terminal domain-like"/>
    <property type="match status" value="1"/>
</dbReference>
<gene>
    <name evidence="11" type="ORF">GPA10_28025</name>
</gene>
<evidence type="ECO:0000256" key="6">
    <source>
        <dbReference type="RuleBase" id="RU362125"/>
    </source>
</evidence>
<dbReference type="InterPro" id="IPR037069">
    <property type="entry name" value="AcylCoA_DH/ox_N_sf"/>
</dbReference>
<dbReference type="InterPro" id="IPR009100">
    <property type="entry name" value="AcylCoA_DH/oxidase_NM_dom_sf"/>
</dbReference>
<dbReference type="GO" id="GO:0005886">
    <property type="term" value="C:plasma membrane"/>
    <property type="evidence" value="ECO:0007669"/>
    <property type="project" value="TreeGrafter"/>
</dbReference>
<name>A0A6L6X3V3_9ACTN</name>
<dbReference type="Gene3D" id="1.10.540.10">
    <property type="entry name" value="Acyl-CoA dehydrogenase/oxidase, N-terminal domain"/>
    <property type="match status" value="1"/>
</dbReference>
<dbReference type="InterPro" id="IPR006091">
    <property type="entry name" value="Acyl-CoA_Oxase/DH_mid-dom"/>
</dbReference>
<proteinExistence type="inferred from homology"/>
<keyword evidence="4 6" id="KW-0274">FAD</keyword>
<dbReference type="Gene3D" id="1.20.140.10">
    <property type="entry name" value="Butyryl-CoA Dehydrogenase, subunit A, domain 3"/>
    <property type="match status" value="1"/>
</dbReference>
<sequence>MSRPVDEPRPVAAGPAGRPAPPDELSAAPDEFPGTIRRAFPNNDGVSVLAASAIDDPELRSGIRNLLRKPELRAELERVWATPPDADCPHPERVYRELGERGWLAPHWPRRYGGLAASAYATAVTAEELALHGVPDSVRVNTIDNAGATLLAAGSEEQRQRFCPGMAAGEIVFSVLYTEPHAGSDLGSMATTAEPAGDGWRLAGTKTWNARTAQAHFGVCAARVRGHGDNAYAATGLFVVPLDHPGVRVEPIATVNPERFFTVRLDDVVLPADALVGAPGQGWSLLSEALGMERTGVCFAGRARRWFDQLVAALHARGQLEEAERVHRLGALDAEIRSCRLLAWRAVQGLAEGRLNGAAAAAAKWWTSELAQRVAWLAFDLLGPAVHSDRHFPDLVLAAREAPGLTLAAGTSEIQLTTLATDLLDGGDPWEEPT</sequence>
<evidence type="ECO:0000256" key="7">
    <source>
        <dbReference type="SAM" id="MobiDB-lite"/>
    </source>
</evidence>
<protein>
    <submittedName>
        <fullName evidence="11">Acyl-CoA dehydrogenase</fullName>
    </submittedName>
</protein>
<evidence type="ECO:0000256" key="4">
    <source>
        <dbReference type="ARBA" id="ARBA00022827"/>
    </source>
</evidence>
<dbReference type="InterPro" id="IPR036250">
    <property type="entry name" value="AcylCo_DH-like_C"/>
</dbReference>
<dbReference type="InterPro" id="IPR009075">
    <property type="entry name" value="AcylCo_DH/oxidase_C"/>
</dbReference>
<evidence type="ECO:0000313" key="12">
    <source>
        <dbReference type="Proteomes" id="UP000483802"/>
    </source>
</evidence>
<dbReference type="InterPro" id="IPR052161">
    <property type="entry name" value="Mycobact_Acyl-CoA_DH"/>
</dbReference>
<evidence type="ECO:0000256" key="2">
    <source>
        <dbReference type="ARBA" id="ARBA00009347"/>
    </source>
</evidence>
<evidence type="ECO:0000256" key="1">
    <source>
        <dbReference type="ARBA" id="ARBA00001974"/>
    </source>
</evidence>
<dbReference type="Proteomes" id="UP000483802">
    <property type="component" value="Unassembled WGS sequence"/>
</dbReference>
<comment type="similarity">
    <text evidence="2 6">Belongs to the acyl-CoA dehydrogenase family.</text>
</comment>
<feature type="region of interest" description="Disordered" evidence="7">
    <location>
        <begin position="1"/>
        <end position="37"/>
    </location>
</feature>
<evidence type="ECO:0000256" key="5">
    <source>
        <dbReference type="ARBA" id="ARBA00023002"/>
    </source>
</evidence>
<feature type="domain" description="Acyl-CoA dehydrogenase/oxidase C-terminal" evidence="8">
    <location>
        <begin position="280"/>
        <end position="423"/>
    </location>
</feature>
<dbReference type="PANTHER" id="PTHR43292:SF3">
    <property type="entry name" value="ACYL-COA DEHYDROGENASE FADE29"/>
    <property type="match status" value="1"/>
</dbReference>
<dbReference type="Pfam" id="PF02771">
    <property type="entry name" value="Acyl-CoA_dh_N"/>
    <property type="match status" value="1"/>
</dbReference>
<keyword evidence="5 6" id="KW-0560">Oxidoreductase</keyword>
<comment type="cofactor">
    <cofactor evidence="1 6">
        <name>FAD</name>
        <dbReference type="ChEBI" id="CHEBI:57692"/>
    </cofactor>
</comment>
<comment type="caution">
    <text evidence="11">The sequence shown here is derived from an EMBL/GenBank/DDBJ whole genome shotgun (WGS) entry which is preliminary data.</text>
</comment>
<dbReference type="EMBL" id="WPNZ01000017">
    <property type="protein sequence ID" value="MVO88505.1"/>
    <property type="molecule type" value="Genomic_DNA"/>
</dbReference>
<dbReference type="AlphaFoldDB" id="A0A6L6X3V3"/>
<evidence type="ECO:0000259" key="8">
    <source>
        <dbReference type="Pfam" id="PF00441"/>
    </source>
</evidence>
<dbReference type="SUPFAM" id="SSF56645">
    <property type="entry name" value="Acyl-CoA dehydrogenase NM domain-like"/>
    <property type="match status" value="1"/>
</dbReference>
<evidence type="ECO:0000259" key="10">
    <source>
        <dbReference type="Pfam" id="PF02771"/>
    </source>
</evidence>
<dbReference type="Gene3D" id="2.40.110.10">
    <property type="entry name" value="Butyryl-CoA Dehydrogenase, subunit A, domain 2"/>
    <property type="match status" value="1"/>
</dbReference>